<dbReference type="PROSITE" id="PS50950">
    <property type="entry name" value="ZF_THAP"/>
    <property type="match status" value="2"/>
</dbReference>
<accession>A0A8S9X3Q0</accession>
<keyword evidence="5" id="KW-0862">Zinc</keyword>
<evidence type="ECO:0000313" key="16">
    <source>
        <dbReference type="Proteomes" id="UP000466442"/>
    </source>
</evidence>
<evidence type="ECO:0000256" key="1">
    <source>
        <dbReference type="ARBA" id="ARBA00004642"/>
    </source>
</evidence>
<comment type="similarity">
    <text evidence="2">Belongs to the THAP1 family.</text>
</comment>
<dbReference type="InterPro" id="IPR026516">
    <property type="entry name" value="THAP1/10"/>
</dbReference>
<dbReference type="GO" id="GO:0005654">
    <property type="term" value="C:nucleoplasm"/>
    <property type="evidence" value="ECO:0007669"/>
    <property type="project" value="UniProtKB-SubCell"/>
</dbReference>
<evidence type="ECO:0000256" key="5">
    <source>
        <dbReference type="ARBA" id="ARBA00022833"/>
    </source>
</evidence>
<evidence type="ECO:0000256" key="10">
    <source>
        <dbReference type="ARBA" id="ARBA00023242"/>
    </source>
</evidence>
<keyword evidence="11" id="KW-0131">Cell cycle</keyword>
<dbReference type="GO" id="GO:0008270">
    <property type="term" value="F:zinc ion binding"/>
    <property type="evidence" value="ECO:0007669"/>
    <property type="project" value="UniProtKB-KW"/>
</dbReference>
<comment type="caution">
    <text evidence="15">The sequence shown here is derived from an EMBL/GenBank/DDBJ whole genome shotgun (WGS) entry which is preliminary data.</text>
</comment>
<feature type="region of interest" description="Disordered" evidence="13">
    <location>
        <begin position="262"/>
        <end position="416"/>
    </location>
</feature>
<dbReference type="Pfam" id="PF05485">
    <property type="entry name" value="THAP"/>
    <property type="match status" value="2"/>
</dbReference>
<feature type="compositionally biased region" description="Basic and acidic residues" evidence="13">
    <location>
        <begin position="345"/>
        <end position="354"/>
    </location>
</feature>
<evidence type="ECO:0000256" key="7">
    <source>
        <dbReference type="ARBA" id="ARBA00023054"/>
    </source>
</evidence>
<evidence type="ECO:0000256" key="11">
    <source>
        <dbReference type="ARBA" id="ARBA00023306"/>
    </source>
</evidence>
<organism evidence="15 16">
    <name type="scientific">Apolygus lucorum</name>
    <name type="common">Small green plant bug</name>
    <name type="synonym">Lygocoris lucorum</name>
    <dbReference type="NCBI Taxonomy" id="248454"/>
    <lineage>
        <taxon>Eukaryota</taxon>
        <taxon>Metazoa</taxon>
        <taxon>Ecdysozoa</taxon>
        <taxon>Arthropoda</taxon>
        <taxon>Hexapoda</taxon>
        <taxon>Insecta</taxon>
        <taxon>Pterygota</taxon>
        <taxon>Neoptera</taxon>
        <taxon>Paraneoptera</taxon>
        <taxon>Hemiptera</taxon>
        <taxon>Heteroptera</taxon>
        <taxon>Panheteroptera</taxon>
        <taxon>Cimicomorpha</taxon>
        <taxon>Miridae</taxon>
        <taxon>Mirini</taxon>
        <taxon>Apolygus</taxon>
    </lineage>
</organism>
<evidence type="ECO:0000256" key="9">
    <source>
        <dbReference type="ARBA" id="ARBA00023163"/>
    </source>
</evidence>
<proteinExistence type="inferred from homology"/>
<dbReference type="EMBL" id="WIXP02000010">
    <property type="protein sequence ID" value="KAF6203597.1"/>
    <property type="molecule type" value="Genomic_DNA"/>
</dbReference>
<name>A0A8S9X3Q0_APOLU</name>
<feature type="compositionally biased region" description="Basic and acidic residues" evidence="13">
    <location>
        <begin position="305"/>
        <end position="329"/>
    </location>
</feature>
<evidence type="ECO:0000259" key="14">
    <source>
        <dbReference type="PROSITE" id="PS50950"/>
    </source>
</evidence>
<protein>
    <recommendedName>
        <fullName evidence="14">THAP-type domain-containing protein</fullName>
    </recommendedName>
</protein>
<keyword evidence="9" id="KW-0804">Transcription</keyword>
<dbReference type="PANTHER" id="PTHR46600:SF1">
    <property type="entry name" value="THAP DOMAIN-CONTAINING PROTEIN 1"/>
    <property type="match status" value="1"/>
</dbReference>
<keyword evidence="6" id="KW-0805">Transcription regulation</keyword>
<reference evidence="15" key="1">
    <citation type="journal article" date="2021" name="Mol. Ecol. Resour.">
        <title>Apolygus lucorum genome provides insights into omnivorousness and mesophyll feeding.</title>
        <authorList>
            <person name="Liu Y."/>
            <person name="Liu H."/>
            <person name="Wang H."/>
            <person name="Huang T."/>
            <person name="Liu B."/>
            <person name="Yang B."/>
            <person name="Yin L."/>
            <person name="Li B."/>
            <person name="Zhang Y."/>
            <person name="Zhang S."/>
            <person name="Jiang F."/>
            <person name="Zhang X."/>
            <person name="Ren Y."/>
            <person name="Wang B."/>
            <person name="Wang S."/>
            <person name="Lu Y."/>
            <person name="Wu K."/>
            <person name="Fan W."/>
            <person name="Wang G."/>
        </authorList>
    </citation>
    <scope>NUCLEOTIDE SEQUENCE</scope>
    <source>
        <strain evidence="15">12Hb</strain>
    </source>
</reference>
<keyword evidence="3" id="KW-0479">Metal-binding</keyword>
<keyword evidence="16" id="KW-1185">Reference proteome</keyword>
<feature type="compositionally biased region" description="Basic and acidic residues" evidence="13">
    <location>
        <begin position="277"/>
        <end position="292"/>
    </location>
</feature>
<dbReference type="GO" id="GO:0043565">
    <property type="term" value="F:sequence-specific DNA binding"/>
    <property type="evidence" value="ECO:0007669"/>
    <property type="project" value="InterPro"/>
</dbReference>
<keyword evidence="8 12" id="KW-0238">DNA-binding</keyword>
<evidence type="ECO:0000256" key="6">
    <source>
        <dbReference type="ARBA" id="ARBA00023015"/>
    </source>
</evidence>
<feature type="compositionally biased region" description="Basic residues" evidence="13">
    <location>
        <begin position="293"/>
        <end position="304"/>
    </location>
</feature>
<feature type="domain" description="THAP-type" evidence="14">
    <location>
        <begin position="1"/>
        <end position="117"/>
    </location>
</feature>
<dbReference type="SUPFAM" id="SSF57716">
    <property type="entry name" value="Glucocorticoid receptor-like (DNA-binding domain)"/>
    <property type="match status" value="2"/>
</dbReference>
<keyword evidence="7" id="KW-0175">Coiled coil</keyword>
<evidence type="ECO:0000313" key="15">
    <source>
        <dbReference type="EMBL" id="KAF6203597.1"/>
    </source>
</evidence>
<dbReference type="Proteomes" id="UP000466442">
    <property type="component" value="Unassembled WGS sequence"/>
</dbReference>
<evidence type="ECO:0000256" key="4">
    <source>
        <dbReference type="ARBA" id="ARBA00022771"/>
    </source>
</evidence>
<gene>
    <name evidence="15" type="ORF">GE061_001929</name>
</gene>
<feature type="compositionally biased region" description="Acidic residues" evidence="13">
    <location>
        <begin position="370"/>
        <end position="379"/>
    </location>
</feature>
<keyword evidence="10" id="KW-0539">Nucleus</keyword>
<dbReference type="PANTHER" id="PTHR46600">
    <property type="entry name" value="THAP DOMAIN-CONTAINING"/>
    <property type="match status" value="1"/>
</dbReference>
<keyword evidence="4 12" id="KW-0863">Zinc-finger</keyword>
<dbReference type="AlphaFoldDB" id="A0A8S9X3Q0"/>
<feature type="domain" description="THAP-type" evidence="14">
    <location>
        <begin position="135"/>
        <end position="230"/>
    </location>
</feature>
<dbReference type="SMART" id="SM00980">
    <property type="entry name" value="THAP"/>
    <property type="match status" value="2"/>
</dbReference>
<evidence type="ECO:0000256" key="2">
    <source>
        <dbReference type="ARBA" id="ARBA00006177"/>
    </source>
</evidence>
<evidence type="ECO:0000256" key="12">
    <source>
        <dbReference type="PROSITE-ProRule" id="PRU00309"/>
    </source>
</evidence>
<dbReference type="OrthoDB" id="7331812at2759"/>
<dbReference type="InterPro" id="IPR006612">
    <property type="entry name" value="THAP_Znf"/>
</dbReference>
<evidence type="ECO:0000256" key="3">
    <source>
        <dbReference type="ARBA" id="ARBA00022723"/>
    </source>
</evidence>
<evidence type="ECO:0000256" key="8">
    <source>
        <dbReference type="ARBA" id="ARBA00023125"/>
    </source>
</evidence>
<comment type="subcellular location">
    <subcellularLocation>
        <location evidence="1">Nucleus</location>
        <location evidence="1">Nucleoplasm</location>
    </subcellularLocation>
</comment>
<sequence length="971" mass="111241">MPTDCWVKYCDTGHRLSRRALETIPPGTVRYQKVFAFPRKDRSPERAEEWWDRINRPEAAEMDPKVLSRKAVCGLHFHPYEIEDKEMISLVINNKRVTHELDRRRSRLKPGVVPSILPGPESLRNIQQHLTPDEMGRRYCSIDSCPNRKHGSNELSLFLPPKDPQLFCKWAEMMEPHRRLPITRTTGVCELHFQPGEVLREFVTKMQDGTEHRLARGRVSLAPGVFPTIFGRDFKKSKKSSCIEVKAPSTSEKEVTYIFDVGDDDVDDPDSVPPDDSSSKEDVRVSPEETKKLPRKRGRPKKNAKKLESDPEWSKGDISSDKVVHEKKLPSLLRRGRPKKTVSKIVEESEKNESVVDNISDSLEHREGSDGVEDSDCDSDDRMSPVSVKVPDAQQNPLQTDHDYRGGGPQKTTPTTSEVLSTDLRQILGDGSDPDKSIINNVEIFSRLCRSYIVSQVNDRGRKSDMEMRKSPAKKSRIEDEDIFIYPTTNNLDVMTLVYNIDRVKYPSNNWFCTIKDGAPAFLCWGEGFKITKKVIFDSQSLDPTIIIGENEVKLSEVIRPRSIKEVGSILKLADSVELCLRYTDVVRPYTNCKGYFFRMQTDDPNIKQCLLCRNQRSTQCMENRQANERVTFDEICQAAETLVEDRELWSYTVIGSAVVFIGWLKQYRMEKMFIVTREINTRIMMGDEFVNIDKIKYIKTLDDIKAALDFLTRCRKCSGIKMADTKPETRRAENCTGFVPEENPFARISRCKTCSHVRNKVRLRNHRQRMKGQFVRCSADMYPPLKLKTQSLDKTSFEEELAVEDDELSDEGWLVDVLEKVTFPSISWSYVVVDNSIIFQNWDESFVVLKKIIINPDLNVMIYVMDNHVEIEAVQSVENVDDVMRLLNIVDCIQICEGVDDSNSKSEGCTGYYYDPDAKNTDLNAPKRCPNRSRRHSFQYLQEVAVAPQPVGTPVSSCYSASPARDFVVM</sequence>
<evidence type="ECO:0000256" key="13">
    <source>
        <dbReference type="SAM" id="MobiDB-lite"/>
    </source>
</evidence>